<feature type="transmembrane region" description="Helical" evidence="5">
    <location>
        <begin position="31"/>
        <end position="49"/>
    </location>
</feature>
<gene>
    <name evidence="7" type="ORF">GCM10011600_15690</name>
</gene>
<dbReference type="PANTHER" id="PTHR37422:SF17">
    <property type="entry name" value="O-ANTIGEN LIGASE"/>
    <property type="match status" value="1"/>
</dbReference>
<dbReference type="Proteomes" id="UP000617531">
    <property type="component" value="Unassembled WGS sequence"/>
</dbReference>
<evidence type="ECO:0000256" key="5">
    <source>
        <dbReference type="SAM" id="Phobius"/>
    </source>
</evidence>
<feature type="transmembrane region" description="Helical" evidence="5">
    <location>
        <begin position="119"/>
        <end position="139"/>
    </location>
</feature>
<feature type="transmembrane region" description="Helical" evidence="5">
    <location>
        <begin position="85"/>
        <end position="107"/>
    </location>
</feature>
<feature type="transmembrane region" description="Helical" evidence="5">
    <location>
        <begin position="201"/>
        <end position="217"/>
    </location>
</feature>
<feature type="domain" description="O-antigen ligase-related" evidence="6">
    <location>
        <begin position="208"/>
        <end position="351"/>
    </location>
</feature>
<feature type="transmembrane region" description="Helical" evidence="5">
    <location>
        <begin position="339"/>
        <end position="360"/>
    </location>
</feature>
<dbReference type="GO" id="GO:0016020">
    <property type="term" value="C:membrane"/>
    <property type="evidence" value="ECO:0007669"/>
    <property type="project" value="UniProtKB-SubCell"/>
</dbReference>
<organism evidence="7 8">
    <name type="scientific">Pseudolysinimonas yzui</name>
    <dbReference type="NCBI Taxonomy" id="2708254"/>
    <lineage>
        <taxon>Bacteria</taxon>
        <taxon>Bacillati</taxon>
        <taxon>Actinomycetota</taxon>
        <taxon>Actinomycetes</taxon>
        <taxon>Micrococcales</taxon>
        <taxon>Microbacteriaceae</taxon>
        <taxon>Pseudolysinimonas</taxon>
    </lineage>
</organism>
<feature type="transmembrane region" description="Helical" evidence="5">
    <location>
        <begin position="169"/>
        <end position="189"/>
    </location>
</feature>
<dbReference type="InterPro" id="IPR007016">
    <property type="entry name" value="O-antigen_ligase-rel_domated"/>
</dbReference>
<keyword evidence="8" id="KW-1185">Reference proteome</keyword>
<sequence length="418" mass="45036">MTPASSYRLFLATLGFFTLVAGDAWRYLLSWWGWGAIVVIVVTLAVIELVRSRVDVRRLPILLLATLALMTLSIAWSAYPGASALGVAATLATTVFAVFLATCFTWAELVDALARAVRIVLVLSLLFELVVAVFVRGPVLPLWVDHSGLEEIPKAFYWSRDVLFDGGRIQGIVGNANILAMAALLSLIAEIARRVAGRGSGLGFVTWVVLAAGVLALTRSSTVFVAAAVVAVVCLAAWFARRGSGPRRVATAIGLLALTAGSAVAAVIFRGPLLELLGKSADLTNRLDIWAVVADLSGRRPIAGWGWISYWAPWVEPYDDLVVIKGVTYLQAHNAWLDVYLQLGILGLVVVGLFALTTLARTWVYALDGPRDSALVPMALLVAVLVQGLAESRLLIEIGWAILVLVSIRTATNRWERR</sequence>
<accession>A0A8J3M497</accession>
<dbReference type="Pfam" id="PF04932">
    <property type="entry name" value="Wzy_C"/>
    <property type="match status" value="1"/>
</dbReference>
<evidence type="ECO:0000256" key="4">
    <source>
        <dbReference type="ARBA" id="ARBA00023136"/>
    </source>
</evidence>
<feature type="transmembrane region" description="Helical" evidence="5">
    <location>
        <begin position="249"/>
        <end position="269"/>
    </location>
</feature>
<feature type="transmembrane region" description="Helical" evidence="5">
    <location>
        <begin position="372"/>
        <end position="389"/>
    </location>
</feature>
<name>A0A8J3M497_9MICO</name>
<evidence type="ECO:0000256" key="1">
    <source>
        <dbReference type="ARBA" id="ARBA00004141"/>
    </source>
</evidence>
<feature type="transmembrane region" description="Helical" evidence="5">
    <location>
        <begin position="61"/>
        <end position="79"/>
    </location>
</feature>
<dbReference type="RefSeq" id="WP_191282899.1">
    <property type="nucleotide sequence ID" value="NZ_BNAI01000002.1"/>
</dbReference>
<comment type="subcellular location">
    <subcellularLocation>
        <location evidence="1">Membrane</location>
        <topology evidence="1">Multi-pass membrane protein</topology>
    </subcellularLocation>
</comment>
<evidence type="ECO:0000259" key="6">
    <source>
        <dbReference type="Pfam" id="PF04932"/>
    </source>
</evidence>
<evidence type="ECO:0000256" key="2">
    <source>
        <dbReference type="ARBA" id="ARBA00022692"/>
    </source>
</evidence>
<keyword evidence="4 5" id="KW-0472">Membrane</keyword>
<reference evidence="7" key="1">
    <citation type="journal article" date="2014" name="Int. J. Syst. Evol. Microbiol.">
        <title>Complete genome sequence of Corynebacterium casei LMG S-19264T (=DSM 44701T), isolated from a smear-ripened cheese.</title>
        <authorList>
            <consortium name="US DOE Joint Genome Institute (JGI-PGF)"/>
            <person name="Walter F."/>
            <person name="Albersmeier A."/>
            <person name="Kalinowski J."/>
            <person name="Ruckert C."/>
        </authorList>
    </citation>
    <scope>NUCLEOTIDE SEQUENCE</scope>
    <source>
        <strain evidence="7">CGMCC 1.16548</strain>
    </source>
</reference>
<feature type="transmembrane region" description="Helical" evidence="5">
    <location>
        <begin position="223"/>
        <end position="240"/>
    </location>
</feature>
<proteinExistence type="predicted"/>
<evidence type="ECO:0000256" key="3">
    <source>
        <dbReference type="ARBA" id="ARBA00022989"/>
    </source>
</evidence>
<feature type="transmembrane region" description="Helical" evidence="5">
    <location>
        <begin position="395"/>
        <end position="412"/>
    </location>
</feature>
<comment type="caution">
    <text evidence="7">The sequence shown here is derived from an EMBL/GenBank/DDBJ whole genome shotgun (WGS) entry which is preliminary data.</text>
</comment>
<dbReference type="EMBL" id="BNAI01000002">
    <property type="protein sequence ID" value="GHF15539.1"/>
    <property type="molecule type" value="Genomic_DNA"/>
</dbReference>
<dbReference type="InterPro" id="IPR051533">
    <property type="entry name" value="WaaL-like"/>
</dbReference>
<evidence type="ECO:0000313" key="8">
    <source>
        <dbReference type="Proteomes" id="UP000617531"/>
    </source>
</evidence>
<dbReference type="AlphaFoldDB" id="A0A8J3M497"/>
<keyword evidence="3 5" id="KW-1133">Transmembrane helix</keyword>
<reference evidence="7" key="2">
    <citation type="submission" date="2020-09" db="EMBL/GenBank/DDBJ databases">
        <authorList>
            <person name="Sun Q."/>
            <person name="Zhou Y."/>
        </authorList>
    </citation>
    <scope>NUCLEOTIDE SEQUENCE</scope>
    <source>
        <strain evidence="7">CGMCC 1.16548</strain>
    </source>
</reference>
<evidence type="ECO:0000313" key="7">
    <source>
        <dbReference type="EMBL" id="GHF15539.1"/>
    </source>
</evidence>
<protein>
    <recommendedName>
        <fullName evidence="6">O-antigen ligase-related domain-containing protein</fullName>
    </recommendedName>
</protein>
<keyword evidence="2 5" id="KW-0812">Transmembrane</keyword>
<dbReference type="PANTHER" id="PTHR37422">
    <property type="entry name" value="TEICHURONIC ACID BIOSYNTHESIS PROTEIN TUAE"/>
    <property type="match status" value="1"/>
</dbReference>